<dbReference type="Pfam" id="PF00400">
    <property type="entry name" value="WD40"/>
    <property type="match status" value="5"/>
</dbReference>
<keyword evidence="7" id="KW-1185">Reference proteome</keyword>
<accession>A0AAW2YLX2</accession>
<evidence type="ECO:0000313" key="6">
    <source>
        <dbReference type="EMBL" id="KAL0478099.1"/>
    </source>
</evidence>
<dbReference type="PROSITE" id="PS50294">
    <property type="entry name" value="WD_REPEATS_REGION"/>
    <property type="match status" value="4"/>
</dbReference>
<dbReference type="InterPro" id="IPR001680">
    <property type="entry name" value="WD40_rpt"/>
</dbReference>
<dbReference type="Pfam" id="PF08799">
    <property type="entry name" value="PRP4"/>
    <property type="match status" value="1"/>
</dbReference>
<keyword evidence="1 3" id="KW-0853">WD repeat</keyword>
<evidence type="ECO:0000256" key="3">
    <source>
        <dbReference type="PROSITE-ProRule" id="PRU00221"/>
    </source>
</evidence>
<dbReference type="PRINTS" id="PR00320">
    <property type="entry name" value="GPROTEINBRPT"/>
</dbReference>
<dbReference type="InterPro" id="IPR036285">
    <property type="entry name" value="PRP4-like_sf"/>
</dbReference>
<dbReference type="PANTHER" id="PTHR19846">
    <property type="entry name" value="WD40 REPEAT PROTEIN"/>
    <property type="match status" value="1"/>
</dbReference>
<dbReference type="CDD" id="cd00200">
    <property type="entry name" value="WD40"/>
    <property type="match status" value="1"/>
</dbReference>
<dbReference type="EMBL" id="JAOPGA020000309">
    <property type="protein sequence ID" value="KAL0478099.1"/>
    <property type="molecule type" value="Genomic_DNA"/>
</dbReference>
<feature type="domain" description="Pre-mRNA processing factor 4 (PRP4)-like" evidence="5">
    <location>
        <begin position="80"/>
        <end position="130"/>
    </location>
</feature>
<sequence>MSTQGNRVYISSLADQLRLDTEQPPPDVPKLVEEPKNTTVTQPVDRMELGESAMNAIRHKKALAKELELQTKAQKLIVPTDDAQVRKRLRAYGEPITLFGEGPTERRDRLRMIMATRGEARVNVEEDQMDQDQEQEEQTEAFYTLGPKLLPSARMFIARYSLEQASKRLNKQKEIYNSYVESKQDAMTEKPDEIPEEVTKKKNFFAQIKTFANVSSEVGDVRPLSSISISNHSDASDRQHVLTGSWTGMVKLWSLEDCKSIRSYKAHEERITGVALNPAVNNVHFATGGADGVAKLWKYDRDQDKELIPTDNEKPLATLNAHASRLGKIAFHPSGSYLGTTGFDCTWCFWDVARGQLLCEQKGHSMAVYSIAFHPDGSLACTTDLGGIALLWDLRTGGTIMPLQGHVHQILSVDFSPNGFNVVTGSNDHTCKVWDLRTKKCVYSVPAHNKLISHVQYEPTHGRYFMTSSYDMTIKLWNSIEFKLVKTIKEMDSLILCAHLNKTTSNRDVIVTGGYDKTWKCFKIDEIN</sequence>
<dbReference type="FunFam" id="2.130.10.10:FF:000411">
    <property type="entry name" value="U4/U6 small nuclear ribonucleoprotein Prp4"/>
    <property type="match status" value="1"/>
</dbReference>
<dbReference type="SUPFAM" id="SSF158230">
    <property type="entry name" value="PRP4-like"/>
    <property type="match status" value="1"/>
</dbReference>
<evidence type="ECO:0000313" key="7">
    <source>
        <dbReference type="Proteomes" id="UP001431209"/>
    </source>
</evidence>
<evidence type="ECO:0000256" key="1">
    <source>
        <dbReference type="ARBA" id="ARBA00022574"/>
    </source>
</evidence>
<keyword evidence="6" id="KW-0687">Ribonucleoprotein</keyword>
<dbReference type="Gene3D" id="4.10.280.110">
    <property type="entry name" value="Pre-mRNA processing factor 4 domain"/>
    <property type="match status" value="1"/>
</dbReference>
<dbReference type="InterPro" id="IPR015943">
    <property type="entry name" value="WD40/YVTN_repeat-like_dom_sf"/>
</dbReference>
<dbReference type="GO" id="GO:0046540">
    <property type="term" value="C:U4/U6 x U5 tri-snRNP complex"/>
    <property type="evidence" value="ECO:0007669"/>
    <property type="project" value="TreeGrafter"/>
</dbReference>
<dbReference type="Gene3D" id="2.130.10.10">
    <property type="entry name" value="YVTN repeat-like/Quinoprotein amine dehydrogenase"/>
    <property type="match status" value="3"/>
</dbReference>
<dbReference type="SMART" id="SM00320">
    <property type="entry name" value="WD40"/>
    <property type="match status" value="7"/>
</dbReference>
<dbReference type="PANTHER" id="PTHR19846:SF0">
    <property type="entry name" value="PRE-MRNA PROCESSING FACTOR 4"/>
    <property type="match status" value="1"/>
</dbReference>
<dbReference type="GO" id="GO:0000398">
    <property type="term" value="P:mRNA splicing, via spliceosome"/>
    <property type="evidence" value="ECO:0007669"/>
    <property type="project" value="TreeGrafter"/>
</dbReference>
<dbReference type="GO" id="GO:0017070">
    <property type="term" value="F:U6 snRNA binding"/>
    <property type="evidence" value="ECO:0007669"/>
    <property type="project" value="TreeGrafter"/>
</dbReference>
<dbReference type="AlphaFoldDB" id="A0AAW2YLX2"/>
<reference evidence="6 7" key="1">
    <citation type="submission" date="2024-03" db="EMBL/GenBank/DDBJ databases">
        <title>The Acrasis kona genome and developmental transcriptomes reveal deep origins of eukaryotic multicellular pathways.</title>
        <authorList>
            <person name="Sheikh S."/>
            <person name="Fu C.-J."/>
            <person name="Brown M.W."/>
            <person name="Baldauf S.L."/>
        </authorList>
    </citation>
    <scope>NUCLEOTIDE SEQUENCE [LARGE SCALE GENOMIC DNA]</scope>
    <source>
        <strain evidence="6 7">ATCC MYA-3509</strain>
    </source>
</reference>
<dbReference type="SUPFAM" id="SSF50978">
    <property type="entry name" value="WD40 repeat-like"/>
    <property type="match status" value="1"/>
</dbReference>
<dbReference type="PROSITE" id="PS00678">
    <property type="entry name" value="WD_REPEATS_1"/>
    <property type="match status" value="2"/>
</dbReference>
<evidence type="ECO:0000256" key="2">
    <source>
        <dbReference type="ARBA" id="ARBA00022737"/>
    </source>
</evidence>
<dbReference type="InterPro" id="IPR020472">
    <property type="entry name" value="WD40_PAC1"/>
</dbReference>
<feature type="repeat" description="WD" evidence="3">
    <location>
        <begin position="264"/>
        <end position="307"/>
    </location>
</feature>
<feature type="repeat" description="WD" evidence="3">
    <location>
        <begin position="361"/>
        <end position="402"/>
    </location>
</feature>
<dbReference type="InterPro" id="IPR019775">
    <property type="entry name" value="WD40_repeat_CS"/>
</dbReference>
<proteinExistence type="predicted"/>
<dbReference type="SMART" id="SM00500">
    <property type="entry name" value="SFM"/>
    <property type="match status" value="1"/>
</dbReference>
<dbReference type="PROSITE" id="PS50082">
    <property type="entry name" value="WD_REPEATS_2"/>
    <property type="match status" value="5"/>
</dbReference>
<feature type="region of interest" description="Disordered" evidence="4">
    <location>
        <begin position="13"/>
        <end position="33"/>
    </location>
</feature>
<feature type="repeat" description="WD" evidence="3">
    <location>
        <begin position="445"/>
        <end position="478"/>
    </location>
</feature>
<feature type="repeat" description="WD" evidence="3">
    <location>
        <begin position="319"/>
        <end position="360"/>
    </location>
</feature>
<evidence type="ECO:0000256" key="4">
    <source>
        <dbReference type="SAM" id="MobiDB-lite"/>
    </source>
</evidence>
<gene>
    <name evidence="6" type="ORF">AKO1_010774</name>
</gene>
<dbReference type="InterPro" id="IPR036322">
    <property type="entry name" value="WD40_repeat_dom_sf"/>
</dbReference>
<comment type="caution">
    <text evidence="6">The sequence shown here is derived from an EMBL/GenBank/DDBJ whole genome shotgun (WGS) entry which is preliminary data.</text>
</comment>
<keyword evidence="2" id="KW-0677">Repeat</keyword>
<dbReference type="GO" id="GO:0030621">
    <property type="term" value="F:U4 snRNA binding"/>
    <property type="evidence" value="ECO:0007669"/>
    <property type="project" value="TreeGrafter"/>
</dbReference>
<feature type="repeat" description="WD" evidence="3">
    <location>
        <begin position="403"/>
        <end position="444"/>
    </location>
</feature>
<protein>
    <submittedName>
        <fullName evidence="6">U4/U6 small nuclear ribonucleoprotein PRP4</fullName>
    </submittedName>
</protein>
<dbReference type="Proteomes" id="UP001431209">
    <property type="component" value="Unassembled WGS sequence"/>
</dbReference>
<organism evidence="6 7">
    <name type="scientific">Acrasis kona</name>
    <dbReference type="NCBI Taxonomy" id="1008807"/>
    <lineage>
        <taxon>Eukaryota</taxon>
        <taxon>Discoba</taxon>
        <taxon>Heterolobosea</taxon>
        <taxon>Tetramitia</taxon>
        <taxon>Eutetramitia</taxon>
        <taxon>Acrasidae</taxon>
        <taxon>Acrasis</taxon>
    </lineage>
</organism>
<dbReference type="InterPro" id="IPR014906">
    <property type="entry name" value="PRP4-like"/>
</dbReference>
<name>A0AAW2YLX2_9EUKA</name>
<evidence type="ECO:0000259" key="5">
    <source>
        <dbReference type="SMART" id="SM00500"/>
    </source>
</evidence>